<evidence type="ECO:0000313" key="2">
    <source>
        <dbReference type="EMBL" id="TFE66177.1"/>
    </source>
</evidence>
<keyword evidence="1" id="KW-0812">Transmembrane</keyword>
<dbReference type="Proteomes" id="UP000297713">
    <property type="component" value="Unassembled WGS sequence"/>
</dbReference>
<dbReference type="AlphaFoldDB" id="A0A4Y8P7E1"/>
<evidence type="ECO:0008006" key="4">
    <source>
        <dbReference type="Google" id="ProtNLM"/>
    </source>
</evidence>
<name>A0A4Y8P7E1_9BACT</name>
<keyword evidence="1" id="KW-0472">Membrane</keyword>
<keyword evidence="1" id="KW-1133">Transmembrane helix</keyword>
<organism evidence="2 3">
    <name type="scientific">Methylacidiphilum caldifontis</name>
    <dbReference type="NCBI Taxonomy" id="2795386"/>
    <lineage>
        <taxon>Bacteria</taxon>
        <taxon>Pseudomonadati</taxon>
        <taxon>Verrucomicrobiota</taxon>
        <taxon>Methylacidiphilae</taxon>
        <taxon>Methylacidiphilales</taxon>
        <taxon>Methylacidiphilaceae</taxon>
        <taxon>Methylacidiphilum (ex Ratnadevi et al. 2023)</taxon>
    </lineage>
</organism>
<dbReference type="EMBL" id="LXQC01000187">
    <property type="protein sequence ID" value="TFE66177.1"/>
    <property type="molecule type" value="Genomic_DNA"/>
</dbReference>
<protein>
    <recommendedName>
        <fullName evidence="4">RDD domain-containing protein</fullName>
    </recommendedName>
</protein>
<keyword evidence="3" id="KW-1185">Reference proteome</keyword>
<comment type="caution">
    <text evidence="2">The sequence shown here is derived from an EMBL/GenBank/DDBJ whole genome shotgun (WGS) entry which is preliminary data.</text>
</comment>
<feature type="transmembrane region" description="Helical" evidence="1">
    <location>
        <begin position="61"/>
        <end position="83"/>
    </location>
</feature>
<proteinExistence type="predicted"/>
<evidence type="ECO:0000313" key="3">
    <source>
        <dbReference type="Proteomes" id="UP000297713"/>
    </source>
</evidence>
<gene>
    <name evidence="2" type="ORF">A7Q10_02255</name>
</gene>
<sequence length="131" mass="15752">MISGFEWTFLFSLCAKVFDKLTLLIVFPLLYFSWCVFWELRIKSRPFHRIMGLKIVHEKTNLRWALLRGLLRIIFPFVALGLFRVSVLDLLSQCRWEKVDPVGIKRLKFKIHKTINDFLERRIVLRKVSDR</sequence>
<accession>A0A4Y8P7E1</accession>
<reference evidence="2 3" key="1">
    <citation type="submission" date="2016-05" db="EMBL/GenBank/DDBJ databases">
        <title>Diversity and Homogeneity among Thermoacidophilic Verrucomicrobia Methanotrophs Linked with Geographical Origin.</title>
        <authorList>
            <person name="Erikstad H.-A."/>
            <person name="Smestad N.B."/>
            <person name="Ceballos R.M."/>
            <person name="Birkeland N.-K."/>
        </authorList>
    </citation>
    <scope>NUCLEOTIDE SEQUENCE [LARGE SCALE GENOMIC DNA]</scope>
    <source>
        <strain evidence="2 3">Phi</strain>
    </source>
</reference>
<evidence type="ECO:0000256" key="1">
    <source>
        <dbReference type="SAM" id="Phobius"/>
    </source>
</evidence>
<feature type="transmembrane region" description="Helical" evidence="1">
    <location>
        <begin position="20"/>
        <end position="40"/>
    </location>
</feature>